<protein>
    <submittedName>
        <fullName evidence="2">Uncharacterized protein</fullName>
    </submittedName>
</protein>
<keyword evidence="3" id="KW-1185">Reference proteome</keyword>
<proteinExistence type="predicted"/>
<dbReference type="Proteomes" id="UP000242358">
    <property type="component" value="Segment"/>
</dbReference>
<sequence>MRRVIEENPDIKIPSYKTTNRTEYLQFLEKFNDEGKPKIKRGSLSEKLERSKRQSRLRVRVRPKE</sequence>
<feature type="compositionally biased region" description="Basic residues" evidence="1">
    <location>
        <begin position="53"/>
        <end position="65"/>
    </location>
</feature>
<reference evidence="2 3" key="1">
    <citation type="submission" date="2018-02" db="EMBL/GenBank/DDBJ databases">
        <title>Isolation and therapeutic characterization of lytic bacteriophages against Escherichia coli.</title>
        <authorList>
            <person name="Ramesh N."/>
            <person name="Prasanth M."/>
            <person name="Tamhankar A.J."/>
            <person name="Lundborg C.S."/>
        </authorList>
    </citation>
    <scope>NUCLEOTIDE SEQUENCE [LARGE SCALE GENOMIC DNA]</scope>
</reference>
<organism evidence="2 3">
    <name type="scientific">Escherichia phage myPSH2311</name>
    <dbReference type="NCBI Taxonomy" id="2108113"/>
    <lineage>
        <taxon>Viruses</taxon>
        <taxon>Duplodnaviria</taxon>
        <taxon>Heunggongvirae</taxon>
        <taxon>Uroviricota</taxon>
        <taxon>Caudoviricetes</taxon>
        <taxon>Mktvariviridae</taxon>
        <taxon>Gordonclarkvirinae</taxon>
        <taxon>Kuravirus</taxon>
        <taxon>Kuravirus myPSH2311</taxon>
    </lineage>
</organism>
<feature type="compositionally biased region" description="Basic and acidic residues" evidence="1">
    <location>
        <begin position="36"/>
        <end position="52"/>
    </location>
</feature>
<evidence type="ECO:0000313" key="3">
    <source>
        <dbReference type="Proteomes" id="UP000242358"/>
    </source>
</evidence>
<name>A0A2P1MX18_9CAUD</name>
<dbReference type="EMBL" id="MG976803">
    <property type="protein sequence ID" value="AVP40116.1"/>
    <property type="molecule type" value="Genomic_DNA"/>
</dbReference>
<feature type="region of interest" description="Disordered" evidence="1">
    <location>
        <begin position="36"/>
        <end position="65"/>
    </location>
</feature>
<gene>
    <name evidence="2" type="ORF">PSH2311_019</name>
</gene>
<accession>A0A2P1MX18</accession>
<evidence type="ECO:0000256" key="1">
    <source>
        <dbReference type="SAM" id="MobiDB-lite"/>
    </source>
</evidence>
<evidence type="ECO:0000313" key="2">
    <source>
        <dbReference type="EMBL" id="AVP40116.1"/>
    </source>
</evidence>